<organism evidence="1 2">
    <name type="scientific">Myotis brandtii</name>
    <name type="common">Brandt's bat</name>
    <dbReference type="NCBI Taxonomy" id="109478"/>
    <lineage>
        <taxon>Eukaryota</taxon>
        <taxon>Metazoa</taxon>
        <taxon>Chordata</taxon>
        <taxon>Craniata</taxon>
        <taxon>Vertebrata</taxon>
        <taxon>Euteleostomi</taxon>
        <taxon>Mammalia</taxon>
        <taxon>Eutheria</taxon>
        <taxon>Laurasiatheria</taxon>
        <taxon>Chiroptera</taxon>
        <taxon>Yangochiroptera</taxon>
        <taxon>Vespertilionidae</taxon>
        <taxon>Myotis</taxon>
    </lineage>
</organism>
<reference evidence="1 2" key="1">
    <citation type="journal article" date="2013" name="Nat. Commun.">
        <title>Genome analysis reveals insights into physiology and longevity of the Brandt's bat Myotis brandtii.</title>
        <authorList>
            <person name="Seim I."/>
            <person name="Fang X."/>
            <person name="Xiong Z."/>
            <person name="Lobanov A.V."/>
            <person name="Huang Z."/>
            <person name="Ma S."/>
            <person name="Feng Y."/>
            <person name="Turanov A.A."/>
            <person name="Zhu Y."/>
            <person name="Lenz T.L."/>
            <person name="Gerashchenko M.V."/>
            <person name="Fan D."/>
            <person name="Hee Yim S."/>
            <person name="Yao X."/>
            <person name="Jordan D."/>
            <person name="Xiong Y."/>
            <person name="Ma Y."/>
            <person name="Lyapunov A.N."/>
            <person name="Chen G."/>
            <person name="Kulakova O.I."/>
            <person name="Sun Y."/>
            <person name="Lee S.G."/>
            <person name="Bronson R.T."/>
            <person name="Moskalev A.A."/>
            <person name="Sunyaev S.R."/>
            <person name="Zhang G."/>
            <person name="Krogh A."/>
            <person name="Wang J."/>
            <person name="Gladyshev V.N."/>
        </authorList>
    </citation>
    <scope>NUCLEOTIDE SEQUENCE [LARGE SCALE GENOMIC DNA]</scope>
</reference>
<keyword evidence="1" id="KW-0489">Methyltransferase</keyword>
<protein>
    <submittedName>
        <fullName evidence="1">N-lysine methyltransferase SMYD2</fullName>
    </submittedName>
</protein>
<dbReference type="GO" id="GO:0032259">
    <property type="term" value="P:methylation"/>
    <property type="evidence" value="ECO:0007669"/>
    <property type="project" value="UniProtKB-KW"/>
</dbReference>
<dbReference type="EMBL" id="KE161243">
    <property type="protein sequence ID" value="EPQ02663.1"/>
    <property type="molecule type" value="Genomic_DNA"/>
</dbReference>
<dbReference type="Gene3D" id="1.25.40.10">
    <property type="entry name" value="Tetratricopeptide repeat domain"/>
    <property type="match status" value="1"/>
</dbReference>
<accession>S7NYC3</accession>
<dbReference type="GO" id="GO:0008168">
    <property type="term" value="F:methyltransferase activity"/>
    <property type="evidence" value="ECO:0007669"/>
    <property type="project" value="UniProtKB-KW"/>
</dbReference>
<evidence type="ECO:0000313" key="2">
    <source>
        <dbReference type="Proteomes" id="UP000052978"/>
    </source>
</evidence>
<evidence type="ECO:0000313" key="1">
    <source>
        <dbReference type="EMBL" id="EPQ02663.1"/>
    </source>
</evidence>
<dbReference type="AlphaFoldDB" id="S7NYC3"/>
<keyword evidence="1" id="KW-0808">Transferase</keyword>
<sequence length="116" mass="13854">MCGHFPQDKAKVKIRKLNDPPKAEAIRDMVRYARNVIEEFRRAKHYKYILDSWGEFTCMSELLEICELSQEKMSSVFEDSNVYMLHMMYQAMGVCLYIQDWEGALRYGQKIIKPYR</sequence>
<name>S7NYC3_MYOBR</name>
<proteinExistence type="predicted"/>
<keyword evidence="2" id="KW-1185">Reference proteome</keyword>
<dbReference type="InterPro" id="IPR011990">
    <property type="entry name" value="TPR-like_helical_dom_sf"/>
</dbReference>
<dbReference type="Proteomes" id="UP000052978">
    <property type="component" value="Unassembled WGS sequence"/>
</dbReference>
<gene>
    <name evidence="1" type="ORF">D623_10001681</name>
</gene>